<dbReference type="PROSITE" id="PS51387">
    <property type="entry name" value="FAD_PCMH"/>
    <property type="match status" value="1"/>
</dbReference>
<evidence type="ECO:0000256" key="2">
    <source>
        <dbReference type="ARBA" id="ARBA00005466"/>
    </source>
</evidence>
<accession>A0ABV8FDQ2</accession>
<evidence type="ECO:0000259" key="6">
    <source>
        <dbReference type="PROSITE" id="PS51387"/>
    </source>
</evidence>
<dbReference type="InterPro" id="IPR050416">
    <property type="entry name" value="FAD-linked_Oxidoreductase"/>
</dbReference>
<evidence type="ECO:0000256" key="4">
    <source>
        <dbReference type="ARBA" id="ARBA00022827"/>
    </source>
</evidence>
<name>A0ABV8FDQ2_9ACTN</name>
<dbReference type="InterPro" id="IPR036318">
    <property type="entry name" value="FAD-bd_PCMH-like_sf"/>
</dbReference>
<evidence type="ECO:0000313" key="8">
    <source>
        <dbReference type="Proteomes" id="UP001595698"/>
    </source>
</evidence>
<gene>
    <name evidence="7" type="ORF">ACFOYY_34940</name>
</gene>
<dbReference type="SUPFAM" id="SSF56176">
    <property type="entry name" value="FAD-binding/transporter-associated domain-like"/>
    <property type="match status" value="1"/>
</dbReference>
<keyword evidence="3" id="KW-0285">Flavoprotein</keyword>
<organism evidence="7 8">
    <name type="scientific">Streptosporangium jomthongense</name>
    <dbReference type="NCBI Taxonomy" id="1193683"/>
    <lineage>
        <taxon>Bacteria</taxon>
        <taxon>Bacillati</taxon>
        <taxon>Actinomycetota</taxon>
        <taxon>Actinomycetes</taxon>
        <taxon>Streptosporangiales</taxon>
        <taxon>Streptosporangiaceae</taxon>
        <taxon>Streptosporangium</taxon>
    </lineage>
</organism>
<dbReference type="InterPro" id="IPR016169">
    <property type="entry name" value="FAD-bd_PCMH_sub2"/>
</dbReference>
<comment type="similarity">
    <text evidence="2">Belongs to the oxygen-dependent FAD-linked oxidoreductase family.</text>
</comment>
<comment type="cofactor">
    <cofactor evidence="1">
        <name>FAD</name>
        <dbReference type="ChEBI" id="CHEBI:57692"/>
    </cofactor>
</comment>
<keyword evidence="5" id="KW-0560">Oxidoreductase</keyword>
<keyword evidence="8" id="KW-1185">Reference proteome</keyword>
<keyword evidence="4" id="KW-0274">FAD</keyword>
<dbReference type="InterPro" id="IPR016167">
    <property type="entry name" value="FAD-bd_PCMH_sub1"/>
</dbReference>
<proteinExistence type="inferred from homology"/>
<dbReference type="PANTHER" id="PTHR42973:SF39">
    <property type="entry name" value="FAD-BINDING PCMH-TYPE DOMAIN-CONTAINING PROTEIN"/>
    <property type="match status" value="1"/>
</dbReference>
<evidence type="ECO:0000256" key="5">
    <source>
        <dbReference type="ARBA" id="ARBA00023002"/>
    </source>
</evidence>
<dbReference type="RefSeq" id="WP_386195431.1">
    <property type="nucleotide sequence ID" value="NZ_JBHSBC010000045.1"/>
</dbReference>
<dbReference type="Pfam" id="PF01565">
    <property type="entry name" value="FAD_binding_4"/>
    <property type="match status" value="1"/>
</dbReference>
<dbReference type="InterPro" id="IPR016166">
    <property type="entry name" value="FAD-bd_PCMH"/>
</dbReference>
<dbReference type="InterPro" id="IPR006094">
    <property type="entry name" value="Oxid_FAD_bind_N"/>
</dbReference>
<dbReference type="Gene3D" id="3.30.43.10">
    <property type="entry name" value="Uridine Diphospho-n-acetylenolpyruvylglucosamine Reductase, domain 2"/>
    <property type="match status" value="1"/>
</dbReference>
<dbReference type="Gene3D" id="3.30.465.10">
    <property type="match status" value="1"/>
</dbReference>
<dbReference type="Proteomes" id="UP001595698">
    <property type="component" value="Unassembled WGS sequence"/>
</dbReference>
<comment type="caution">
    <text evidence="7">The sequence shown here is derived from an EMBL/GenBank/DDBJ whole genome shotgun (WGS) entry which is preliminary data.</text>
</comment>
<evidence type="ECO:0000256" key="1">
    <source>
        <dbReference type="ARBA" id="ARBA00001974"/>
    </source>
</evidence>
<dbReference type="EMBL" id="JBHSBC010000045">
    <property type="protein sequence ID" value="MFC3985372.1"/>
    <property type="molecule type" value="Genomic_DNA"/>
</dbReference>
<reference evidence="8" key="1">
    <citation type="journal article" date="2019" name="Int. J. Syst. Evol. Microbiol.">
        <title>The Global Catalogue of Microorganisms (GCM) 10K type strain sequencing project: providing services to taxonomists for standard genome sequencing and annotation.</title>
        <authorList>
            <consortium name="The Broad Institute Genomics Platform"/>
            <consortium name="The Broad Institute Genome Sequencing Center for Infectious Disease"/>
            <person name="Wu L."/>
            <person name="Ma J."/>
        </authorList>
    </citation>
    <scope>NUCLEOTIDE SEQUENCE [LARGE SCALE GENOMIC DNA]</scope>
    <source>
        <strain evidence="8">TBRC 7912</strain>
    </source>
</reference>
<evidence type="ECO:0000256" key="3">
    <source>
        <dbReference type="ARBA" id="ARBA00022630"/>
    </source>
</evidence>
<dbReference type="PANTHER" id="PTHR42973">
    <property type="entry name" value="BINDING OXIDOREDUCTASE, PUTATIVE (AFU_ORTHOLOGUE AFUA_1G17690)-RELATED"/>
    <property type="match status" value="1"/>
</dbReference>
<sequence>MTIGNDLRRAVRGQVLASGEEGFDRARAAWNLAVDQPVLAVVEVRDAADVAALVRYARLAGLSVSAQPSGHGATGDVEGVILLRTGALGGVEVRPEERLARVGAGVRWAEALSAVSPYGLTGLAGSSTAPSVVGYTLGGGLSWFSRRHGHAADSVRALDVVDAEGEAFRVDADSDPELFWALRGGGGDFALVTAVEFDLHPAPHLYGGRLMWPAERAGEVLAAFREVTASAPEELAVWFTLLNFPPFDFLPDHLRGRSMVTIDTTFLGEAAEGRDLLRRFEAIGGTVSDTRGPLPVAALGDVCAEPSDPAPALGHAELLTGLDDAVAGALLSEPIAPLVSLQVRHLGGALAHPVPGGGACGHLTEPYSLYMFGVTPGPEATAAVETRLKEIAGKFVPHTSGRKPYTFLGVGERAAAAFPGDVLARLRDVKRARDPRGVLRANYPVLG</sequence>
<evidence type="ECO:0000313" key="7">
    <source>
        <dbReference type="EMBL" id="MFC3985372.1"/>
    </source>
</evidence>
<feature type="domain" description="FAD-binding PCMH-type" evidence="6">
    <location>
        <begin position="34"/>
        <end position="202"/>
    </location>
</feature>
<protein>
    <submittedName>
        <fullName evidence="7">FAD-binding oxidoreductase</fullName>
    </submittedName>
</protein>
<dbReference type="Gene3D" id="3.40.462.20">
    <property type="match status" value="1"/>
</dbReference>